<dbReference type="PANTHER" id="PTHR42714">
    <property type="entry name" value="TRNA MODIFICATION GTPASE GTPBP3"/>
    <property type="match status" value="1"/>
</dbReference>
<dbReference type="SUPFAM" id="SSF52540">
    <property type="entry name" value="P-loop containing nucleoside triphosphate hydrolases"/>
    <property type="match status" value="1"/>
</dbReference>
<keyword evidence="4 10" id="KW-0479">Metal-binding</keyword>
<evidence type="ECO:0000313" key="15">
    <source>
        <dbReference type="Proteomes" id="UP000487649"/>
    </source>
</evidence>
<dbReference type="CDD" id="cd04164">
    <property type="entry name" value="trmE"/>
    <property type="match status" value="1"/>
</dbReference>
<evidence type="ECO:0000313" key="14">
    <source>
        <dbReference type="EMBL" id="MTL93658.1"/>
    </source>
</evidence>
<feature type="binding site" evidence="10">
    <location>
        <position position="254"/>
    </location>
    <ligand>
        <name>K(+)</name>
        <dbReference type="ChEBI" id="CHEBI:29103"/>
    </ligand>
</feature>
<dbReference type="GO" id="GO:0042802">
    <property type="term" value="F:identical protein binding"/>
    <property type="evidence" value="ECO:0007669"/>
    <property type="project" value="UniProtKB-ARBA"/>
</dbReference>
<comment type="subunit">
    <text evidence="10">Homodimer. Heterotetramer of two MnmE and two MnmG subunits.</text>
</comment>
<sequence>MLQDTIAGISTAMGEGAISIIRLSGDEALDIANKIFRGKDLKSVASHTINYGFIYDPETDRKVDEVLVSVMRAPKTFTAEDIVEINCHGGILVTNKILELILLAGARLAEPGEFTKRAFLNGRIDLAQAESIMDIIHAKSEQSLSLALNGLDGRVSRLIKEMREEILNILANIEVNIDYPEYDDVEEMTNDILLPRSIDIHEKMLKLLDTAKTGKILRDGIKTVIIGRPNVGKSSLLNQLMREEKAIVTNIAGTTRDTVEGYINIGGLTLNLIDTAGIRDTEDIVEAIGVEKSKKLINEAELVLLVLNNNEKLTADDRELLSLTNDKNRIIILNKTDLETQIERDELPNYIETSMVLEKGIEVLENQIKKMFEIGDIGAKDMTYLSNARHIAKLKQAINSINDAISAMQLGMLVDMVEIDIKNAWYSLGEIIGEDMGDSLLDELFSKFCLGK</sequence>
<accession>A0A6I3NSB7</accession>
<dbReference type="Gene3D" id="3.30.1360.120">
    <property type="entry name" value="Probable tRNA modification gtpase trme, domain 1"/>
    <property type="match status" value="1"/>
</dbReference>
<dbReference type="NCBIfam" id="TIGR00450">
    <property type="entry name" value="mnmE_trmE_thdF"/>
    <property type="match status" value="1"/>
</dbReference>
<dbReference type="PANTHER" id="PTHR42714:SF2">
    <property type="entry name" value="TRNA MODIFICATION GTPASE GTPBP3, MITOCHONDRIAL"/>
    <property type="match status" value="1"/>
</dbReference>
<evidence type="ECO:0000256" key="8">
    <source>
        <dbReference type="ARBA" id="ARBA00022958"/>
    </source>
</evidence>
<dbReference type="InterPro" id="IPR031168">
    <property type="entry name" value="G_TrmE"/>
</dbReference>
<evidence type="ECO:0000256" key="1">
    <source>
        <dbReference type="ARBA" id="ARBA00011043"/>
    </source>
</evidence>
<evidence type="ECO:0000256" key="7">
    <source>
        <dbReference type="ARBA" id="ARBA00022842"/>
    </source>
</evidence>
<feature type="binding site" evidence="10">
    <location>
        <begin position="230"/>
        <end position="235"/>
    </location>
    <ligand>
        <name>GTP</name>
        <dbReference type="ChEBI" id="CHEBI:37565"/>
    </ligand>
</feature>
<feature type="binding site" evidence="10">
    <location>
        <position position="249"/>
    </location>
    <ligand>
        <name>K(+)</name>
        <dbReference type="ChEBI" id="CHEBI:29103"/>
    </ligand>
</feature>
<comment type="similarity">
    <text evidence="1 10 11">Belongs to the TRAFAC class TrmE-Era-EngA-EngB-Septin-like GTPase superfamily. TrmE GTPase family.</text>
</comment>
<dbReference type="Gene3D" id="1.20.120.430">
    <property type="entry name" value="tRNA modification GTPase MnmE domain 2"/>
    <property type="match status" value="1"/>
</dbReference>
<feature type="binding site" evidence="10">
    <location>
        <position position="452"/>
    </location>
    <ligand>
        <name>(6S)-5-formyl-5,6,7,8-tetrahydrofolate</name>
        <dbReference type="ChEBI" id="CHEBI:57457"/>
    </ligand>
</feature>
<feature type="binding site" evidence="10">
    <location>
        <begin position="274"/>
        <end position="277"/>
    </location>
    <ligand>
        <name>GTP</name>
        <dbReference type="ChEBI" id="CHEBI:37565"/>
    </ligand>
</feature>
<dbReference type="InterPro" id="IPR025867">
    <property type="entry name" value="MnmE_helical"/>
</dbReference>
<evidence type="ECO:0000256" key="5">
    <source>
        <dbReference type="ARBA" id="ARBA00022741"/>
    </source>
</evidence>
<feature type="binding site" evidence="10">
    <location>
        <position position="230"/>
    </location>
    <ligand>
        <name>K(+)</name>
        <dbReference type="ChEBI" id="CHEBI:29103"/>
    </ligand>
</feature>
<keyword evidence="6 10" id="KW-0378">Hydrolase</keyword>
<dbReference type="Pfam" id="PF01926">
    <property type="entry name" value="MMR_HSR1"/>
    <property type="match status" value="1"/>
</dbReference>
<dbReference type="GO" id="GO:0002098">
    <property type="term" value="P:tRNA wobble uridine modification"/>
    <property type="evidence" value="ECO:0007669"/>
    <property type="project" value="TreeGrafter"/>
</dbReference>
<dbReference type="InterPro" id="IPR027368">
    <property type="entry name" value="MnmE_dom2"/>
</dbReference>
<comment type="caution">
    <text evidence="10">Lacks conserved residue(s) required for the propagation of feature annotation.</text>
</comment>
<organism evidence="14">
    <name type="scientific">Turicibacter sanguinis</name>
    <dbReference type="NCBI Taxonomy" id="154288"/>
    <lineage>
        <taxon>Bacteria</taxon>
        <taxon>Bacillati</taxon>
        <taxon>Bacillota</taxon>
        <taxon>Erysipelotrichia</taxon>
        <taxon>Erysipelotrichales</taxon>
        <taxon>Turicibacteraceae</taxon>
        <taxon>Turicibacter</taxon>
    </lineage>
</organism>
<dbReference type="Gene3D" id="3.40.50.300">
    <property type="entry name" value="P-loop containing nucleotide triphosphate hydrolases"/>
    <property type="match status" value="1"/>
</dbReference>
<dbReference type="GO" id="GO:0030488">
    <property type="term" value="P:tRNA methylation"/>
    <property type="evidence" value="ECO:0007669"/>
    <property type="project" value="TreeGrafter"/>
</dbReference>
<feature type="binding site" evidence="10">
    <location>
        <position position="251"/>
    </location>
    <ligand>
        <name>K(+)</name>
        <dbReference type="ChEBI" id="CHEBI:29103"/>
    </ligand>
</feature>
<comment type="caution">
    <text evidence="14">The sequence shown here is derived from an EMBL/GenBank/DDBJ whole genome shotgun (WGS) entry which is preliminary data.</text>
</comment>
<dbReference type="HAMAP" id="MF_00379">
    <property type="entry name" value="GTPase_MnmE"/>
    <property type="match status" value="1"/>
</dbReference>
<evidence type="ECO:0000256" key="3">
    <source>
        <dbReference type="ARBA" id="ARBA00022694"/>
    </source>
</evidence>
<protein>
    <recommendedName>
        <fullName evidence="10">tRNA modification GTPase MnmE</fullName>
        <ecNumber evidence="10">3.6.-.-</ecNumber>
    </recommendedName>
</protein>
<dbReference type="Proteomes" id="UP000487649">
    <property type="component" value="Unassembled WGS sequence"/>
</dbReference>
<feature type="binding site" evidence="10">
    <location>
        <position position="123"/>
    </location>
    <ligand>
        <name>(6S)-5-formyl-5,6,7,8-tetrahydrofolate</name>
        <dbReference type="ChEBI" id="CHEBI:57457"/>
    </ligand>
</feature>
<evidence type="ECO:0000256" key="2">
    <source>
        <dbReference type="ARBA" id="ARBA00022490"/>
    </source>
</evidence>
<keyword evidence="9 10" id="KW-0342">GTP-binding</keyword>
<dbReference type="EC" id="3.6.-.-" evidence="10"/>
<dbReference type="Pfam" id="PF10396">
    <property type="entry name" value="TrmE_N"/>
    <property type="match status" value="1"/>
</dbReference>
<gene>
    <name evidence="10 14" type="primary">mnmE</name>
    <name evidence="10" type="synonym">trmE</name>
    <name evidence="14" type="ORF">GMA64_03875</name>
    <name evidence="13" type="ORF">GMA92_03540</name>
</gene>
<dbReference type="AlphaFoldDB" id="A0A6I3NSB7"/>
<evidence type="ECO:0000256" key="11">
    <source>
        <dbReference type="RuleBase" id="RU003313"/>
    </source>
</evidence>
<feature type="binding site" evidence="10">
    <location>
        <position position="22"/>
    </location>
    <ligand>
        <name>(6S)-5-formyl-5,6,7,8-tetrahydrofolate</name>
        <dbReference type="ChEBI" id="CHEBI:57457"/>
    </ligand>
</feature>
<keyword evidence="2 10" id="KW-0963">Cytoplasm</keyword>
<dbReference type="InterPro" id="IPR018948">
    <property type="entry name" value="GTP-bd_TrmE_N"/>
</dbReference>
<dbReference type="EMBL" id="WMQV01000006">
    <property type="protein sequence ID" value="MTL93658.1"/>
    <property type="molecule type" value="Genomic_DNA"/>
</dbReference>
<evidence type="ECO:0000256" key="9">
    <source>
        <dbReference type="ARBA" id="ARBA00023134"/>
    </source>
</evidence>
<evidence type="ECO:0000259" key="12">
    <source>
        <dbReference type="PROSITE" id="PS51709"/>
    </source>
</evidence>
<evidence type="ECO:0000313" key="13">
    <source>
        <dbReference type="EMBL" id="MTK20510.1"/>
    </source>
</evidence>
<reference evidence="14 15" key="1">
    <citation type="journal article" date="2019" name="Nat. Med.">
        <title>A library of human gut bacterial isolates paired with longitudinal multiomics data enables mechanistic microbiome research.</title>
        <authorList>
            <person name="Poyet M."/>
            <person name="Groussin M."/>
            <person name="Gibbons S.M."/>
            <person name="Avila-Pacheco J."/>
            <person name="Jiang X."/>
            <person name="Kearney S.M."/>
            <person name="Perrotta A.R."/>
            <person name="Berdy B."/>
            <person name="Zhao S."/>
            <person name="Lieberman T.D."/>
            <person name="Swanson P.K."/>
            <person name="Smith M."/>
            <person name="Roesemann S."/>
            <person name="Alexander J.E."/>
            <person name="Rich S.A."/>
            <person name="Livny J."/>
            <person name="Vlamakis H."/>
            <person name="Clish C."/>
            <person name="Bullock K."/>
            <person name="Deik A."/>
            <person name="Scott J."/>
            <person name="Pierce K.A."/>
            <person name="Xavier R.J."/>
            <person name="Alm E.J."/>
        </authorList>
    </citation>
    <scope>NUCLEOTIDE SEQUENCE</scope>
    <source>
        <strain evidence="14">BIOML-A179</strain>
        <strain evidence="13 15">BIOML-A198</strain>
    </source>
</reference>
<dbReference type="SUPFAM" id="SSF116878">
    <property type="entry name" value="TrmE connector domain"/>
    <property type="match status" value="1"/>
</dbReference>
<dbReference type="InterPro" id="IPR004520">
    <property type="entry name" value="GTPase_MnmE"/>
</dbReference>
<comment type="function">
    <text evidence="10">Exhibits a very high intrinsic GTPase hydrolysis rate. Involved in the addition of a carboxymethylaminomethyl (cmnm) group at the wobble position (U34) of certain tRNAs, forming tRNA-cmnm(5)s(2)U34.</text>
</comment>
<dbReference type="FunFam" id="3.40.50.300:FF:000494">
    <property type="entry name" value="tRNA modification GTPase MnmE"/>
    <property type="match status" value="1"/>
</dbReference>
<evidence type="ECO:0000256" key="4">
    <source>
        <dbReference type="ARBA" id="ARBA00022723"/>
    </source>
</evidence>
<feature type="domain" description="TrmE-type G" evidence="12">
    <location>
        <begin position="220"/>
        <end position="373"/>
    </location>
</feature>
<keyword evidence="5 10" id="KW-0547">Nucleotide-binding</keyword>
<dbReference type="EMBL" id="WMQE01000005">
    <property type="protein sequence ID" value="MTK20510.1"/>
    <property type="molecule type" value="Genomic_DNA"/>
</dbReference>
<feature type="binding site" evidence="10">
    <location>
        <begin position="249"/>
        <end position="255"/>
    </location>
    <ligand>
        <name>GTP</name>
        <dbReference type="ChEBI" id="CHEBI:37565"/>
    </ligand>
</feature>
<dbReference type="InterPro" id="IPR005225">
    <property type="entry name" value="Small_GTP-bd"/>
</dbReference>
<keyword evidence="3 10" id="KW-0819">tRNA processing</keyword>
<dbReference type="GO" id="GO:0005829">
    <property type="term" value="C:cytosol"/>
    <property type="evidence" value="ECO:0007669"/>
    <property type="project" value="TreeGrafter"/>
</dbReference>
<name>A0A6I3NSB7_9FIRM</name>
<dbReference type="GO" id="GO:0046872">
    <property type="term" value="F:metal ion binding"/>
    <property type="evidence" value="ECO:0007669"/>
    <property type="project" value="UniProtKB-KW"/>
</dbReference>
<feature type="binding site" evidence="10">
    <location>
        <position position="255"/>
    </location>
    <ligand>
        <name>Mg(2+)</name>
        <dbReference type="ChEBI" id="CHEBI:18420"/>
    </ligand>
</feature>
<evidence type="ECO:0000256" key="6">
    <source>
        <dbReference type="ARBA" id="ARBA00022801"/>
    </source>
</evidence>
<proteinExistence type="inferred from homology"/>
<dbReference type="CDD" id="cd14858">
    <property type="entry name" value="TrmE_N"/>
    <property type="match status" value="1"/>
</dbReference>
<dbReference type="RefSeq" id="WP_006784007.1">
    <property type="nucleotide sequence ID" value="NZ_CABJBH010000002.1"/>
</dbReference>
<keyword evidence="8 10" id="KW-0630">Potassium</keyword>
<evidence type="ECO:0000256" key="10">
    <source>
        <dbReference type="HAMAP-Rule" id="MF_00379"/>
    </source>
</evidence>
<dbReference type="InterPro" id="IPR006073">
    <property type="entry name" value="GTP-bd"/>
</dbReference>
<dbReference type="InterPro" id="IPR027266">
    <property type="entry name" value="TrmE/GcvT-like"/>
</dbReference>
<dbReference type="Pfam" id="PF12631">
    <property type="entry name" value="MnmE_helical"/>
    <property type="match status" value="1"/>
</dbReference>
<comment type="subcellular location">
    <subcellularLocation>
        <location evidence="10">Cytoplasm</location>
    </subcellularLocation>
</comment>
<dbReference type="InterPro" id="IPR027417">
    <property type="entry name" value="P-loop_NTPase"/>
</dbReference>
<dbReference type="NCBIfam" id="TIGR00231">
    <property type="entry name" value="small_GTP"/>
    <property type="match status" value="1"/>
</dbReference>
<dbReference type="GO" id="GO:0003924">
    <property type="term" value="F:GTPase activity"/>
    <property type="evidence" value="ECO:0007669"/>
    <property type="project" value="UniProtKB-UniRule"/>
</dbReference>
<dbReference type="PROSITE" id="PS51709">
    <property type="entry name" value="G_TRME"/>
    <property type="match status" value="1"/>
</dbReference>
<dbReference type="GO" id="GO:0005525">
    <property type="term" value="F:GTP binding"/>
    <property type="evidence" value="ECO:0007669"/>
    <property type="project" value="UniProtKB-UniRule"/>
</dbReference>
<dbReference type="FunFam" id="3.30.1360.120:FF:000003">
    <property type="entry name" value="tRNA modification GTPase MnmE"/>
    <property type="match status" value="1"/>
</dbReference>
<feature type="binding site" evidence="10">
    <location>
        <position position="84"/>
    </location>
    <ligand>
        <name>(6S)-5-formyl-5,6,7,8-tetrahydrofolate</name>
        <dbReference type="ChEBI" id="CHEBI:57457"/>
    </ligand>
</feature>
<keyword evidence="7 10" id="KW-0460">Magnesium</keyword>
<comment type="cofactor">
    <cofactor evidence="10">
        <name>K(+)</name>
        <dbReference type="ChEBI" id="CHEBI:29103"/>
    </cofactor>
    <text evidence="10">Binds 1 potassium ion per subunit.</text>
</comment>
<feature type="binding site" evidence="10">
    <location>
        <position position="234"/>
    </location>
    <ligand>
        <name>Mg(2+)</name>
        <dbReference type="ChEBI" id="CHEBI:18420"/>
    </ligand>
</feature>